<sequence length="424" mass="45218">MNNDPGHARRAALSAFVGTSLEFYDYYVYALASALVLGHVFFPGEKTTVSDIASFGTLAAGFVARPLAGTIFGILGDHWGRKRILTLTVAAMGMATMGVGLLPGYASIGIWAPVLLVALRIVQGISVGGEWGGAVLMASEHAAAGSKTFAASFAQLGSPAGMLLALLTFRMANAFGLETFLAWTWRIPFLLGGGIALGCYMLRRQLQETPEFLAQAANVEAPPPSSLRNLSGEWMKIVYAGAAAVIGTAGFFFMNTFLLSYATRYEHIDRETILNALFIATFLQLVSQPLAAWTGERVGETRFLLAMATACVFLPYPMFLLLRTHDIWLISLGISVTILALSAFYAVVAGYMAAAFRPAIRYTAISIAYQTSSSLISGFTPLIGTLIAAHYAGQWLPLAVFFSLLAVISIVGVIGLARTKTAGH</sequence>
<feature type="transmembrane region" description="Helical" evidence="7">
    <location>
        <begin position="26"/>
        <end position="42"/>
    </location>
</feature>
<keyword evidence="4 7" id="KW-0812">Transmembrane</keyword>
<dbReference type="Pfam" id="PF00083">
    <property type="entry name" value="Sugar_tr"/>
    <property type="match status" value="1"/>
</dbReference>
<keyword evidence="6 7" id="KW-0472">Membrane</keyword>
<feature type="transmembrane region" description="Helical" evidence="7">
    <location>
        <begin position="149"/>
        <end position="171"/>
    </location>
</feature>
<keyword evidence="3" id="KW-1003">Cell membrane</keyword>
<feature type="transmembrane region" description="Helical" evidence="7">
    <location>
        <begin position="273"/>
        <end position="291"/>
    </location>
</feature>
<feature type="transmembrane region" description="Helical" evidence="7">
    <location>
        <begin position="237"/>
        <end position="261"/>
    </location>
</feature>
<dbReference type="InterPro" id="IPR005828">
    <property type="entry name" value="MFS_sugar_transport-like"/>
</dbReference>
<feature type="transmembrane region" description="Helical" evidence="7">
    <location>
        <begin position="54"/>
        <end position="75"/>
    </location>
</feature>
<dbReference type="InterPro" id="IPR020846">
    <property type="entry name" value="MFS_dom"/>
</dbReference>
<feature type="transmembrane region" description="Helical" evidence="7">
    <location>
        <begin position="375"/>
        <end position="392"/>
    </location>
</feature>
<evidence type="ECO:0000259" key="8">
    <source>
        <dbReference type="PROSITE" id="PS50850"/>
    </source>
</evidence>
<dbReference type="Gene3D" id="1.20.1250.20">
    <property type="entry name" value="MFS general substrate transporter like domains"/>
    <property type="match status" value="2"/>
</dbReference>
<feature type="transmembrane region" description="Helical" evidence="7">
    <location>
        <begin position="183"/>
        <end position="202"/>
    </location>
</feature>
<reference evidence="9 10" key="1">
    <citation type="submission" date="2012-11" db="EMBL/GenBank/DDBJ databases">
        <title>Whole genome sequence of Gluconacetobacter europaeus NBRC3261.</title>
        <authorList>
            <person name="Azuma Y."/>
            <person name="Higashiura N."/>
            <person name="Hirakawa H."/>
            <person name="Matsushita K."/>
        </authorList>
    </citation>
    <scope>NUCLEOTIDE SEQUENCE [LARGE SCALE GENOMIC DNA]</scope>
    <source>
        <strain evidence="9 10">NBRC 3261</strain>
    </source>
</reference>
<evidence type="ECO:0000256" key="3">
    <source>
        <dbReference type="ARBA" id="ARBA00022475"/>
    </source>
</evidence>
<dbReference type="PANTHER" id="PTHR43045">
    <property type="entry name" value="SHIKIMATE TRANSPORTER"/>
    <property type="match status" value="1"/>
</dbReference>
<keyword evidence="5 7" id="KW-1133">Transmembrane helix</keyword>
<evidence type="ECO:0000313" key="9">
    <source>
        <dbReference type="EMBL" id="GAN97901.1"/>
    </source>
</evidence>
<evidence type="ECO:0000256" key="4">
    <source>
        <dbReference type="ARBA" id="ARBA00022692"/>
    </source>
</evidence>
<proteinExistence type="predicted"/>
<name>A0A0D6Q575_KOMEU</name>
<feature type="transmembrane region" description="Helical" evidence="7">
    <location>
        <begin position="398"/>
        <end position="417"/>
    </location>
</feature>
<dbReference type="PANTHER" id="PTHR43045:SF2">
    <property type="entry name" value="INNER MEMBRANE METABOLITE TRANSPORT PROTEIN YHJE"/>
    <property type="match status" value="1"/>
</dbReference>
<evidence type="ECO:0000256" key="5">
    <source>
        <dbReference type="ARBA" id="ARBA00022989"/>
    </source>
</evidence>
<protein>
    <submittedName>
        <fullName evidence="9">Alpha-ketoglutarate/sugar transporter</fullName>
    </submittedName>
</protein>
<dbReference type="AlphaFoldDB" id="A0A0D6Q575"/>
<evidence type="ECO:0000313" key="10">
    <source>
        <dbReference type="Proteomes" id="UP000032675"/>
    </source>
</evidence>
<gene>
    <name evidence="9" type="ORF">Geu3261_0313_001</name>
</gene>
<organism evidence="9 10">
    <name type="scientific">Komagataeibacter europaeus NBRC 3261</name>
    <dbReference type="NCBI Taxonomy" id="1234669"/>
    <lineage>
        <taxon>Bacteria</taxon>
        <taxon>Pseudomonadati</taxon>
        <taxon>Pseudomonadota</taxon>
        <taxon>Alphaproteobacteria</taxon>
        <taxon>Acetobacterales</taxon>
        <taxon>Acetobacteraceae</taxon>
        <taxon>Komagataeibacter</taxon>
    </lineage>
</organism>
<feature type="domain" description="Major facilitator superfamily (MFS) profile" evidence="8">
    <location>
        <begin position="11"/>
        <end position="421"/>
    </location>
</feature>
<comment type="subcellular location">
    <subcellularLocation>
        <location evidence="1">Cell membrane</location>
        <topology evidence="1">Multi-pass membrane protein</topology>
    </subcellularLocation>
</comment>
<dbReference type="GO" id="GO:0022857">
    <property type="term" value="F:transmembrane transporter activity"/>
    <property type="evidence" value="ECO:0007669"/>
    <property type="project" value="InterPro"/>
</dbReference>
<dbReference type="GO" id="GO:0005886">
    <property type="term" value="C:plasma membrane"/>
    <property type="evidence" value="ECO:0007669"/>
    <property type="project" value="UniProtKB-SubCell"/>
</dbReference>
<keyword evidence="9" id="KW-0762">Sugar transport</keyword>
<feature type="transmembrane region" description="Helical" evidence="7">
    <location>
        <begin position="84"/>
        <end position="102"/>
    </location>
</feature>
<evidence type="ECO:0000256" key="7">
    <source>
        <dbReference type="SAM" id="Phobius"/>
    </source>
</evidence>
<dbReference type="Proteomes" id="UP000032675">
    <property type="component" value="Unassembled WGS sequence"/>
</dbReference>
<feature type="transmembrane region" description="Helical" evidence="7">
    <location>
        <begin position="328"/>
        <end position="354"/>
    </location>
</feature>
<evidence type="ECO:0000256" key="1">
    <source>
        <dbReference type="ARBA" id="ARBA00004651"/>
    </source>
</evidence>
<keyword evidence="2" id="KW-0813">Transport</keyword>
<evidence type="ECO:0000256" key="6">
    <source>
        <dbReference type="ARBA" id="ARBA00023136"/>
    </source>
</evidence>
<comment type="caution">
    <text evidence="9">The sequence shown here is derived from an EMBL/GenBank/DDBJ whole genome shotgun (WGS) entry which is preliminary data.</text>
</comment>
<accession>A0A0D6Q575</accession>
<dbReference type="PROSITE" id="PS50850">
    <property type="entry name" value="MFS"/>
    <property type="match status" value="1"/>
</dbReference>
<dbReference type="InterPro" id="IPR036259">
    <property type="entry name" value="MFS_trans_sf"/>
</dbReference>
<feature type="transmembrane region" description="Helical" evidence="7">
    <location>
        <begin position="108"/>
        <end position="128"/>
    </location>
</feature>
<dbReference type="SUPFAM" id="SSF103473">
    <property type="entry name" value="MFS general substrate transporter"/>
    <property type="match status" value="1"/>
</dbReference>
<feature type="transmembrane region" description="Helical" evidence="7">
    <location>
        <begin position="303"/>
        <end position="322"/>
    </location>
</feature>
<evidence type="ECO:0000256" key="2">
    <source>
        <dbReference type="ARBA" id="ARBA00022448"/>
    </source>
</evidence>
<dbReference type="RefSeq" id="WP_048852293.1">
    <property type="nucleotide sequence ID" value="NZ_BANI01000265.1"/>
</dbReference>
<dbReference type="EMBL" id="BANI01000265">
    <property type="protein sequence ID" value="GAN97901.1"/>
    <property type="molecule type" value="Genomic_DNA"/>
</dbReference>